<organism evidence="1 2">
    <name type="scientific">Entamoeba invadens IP1</name>
    <dbReference type="NCBI Taxonomy" id="370355"/>
    <lineage>
        <taxon>Eukaryota</taxon>
        <taxon>Amoebozoa</taxon>
        <taxon>Evosea</taxon>
        <taxon>Archamoebae</taxon>
        <taxon>Mastigamoebida</taxon>
        <taxon>Entamoebidae</taxon>
        <taxon>Entamoeba</taxon>
    </lineage>
</organism>
<gene>
    <name evidence="1" type="ORF">EIN_250500</name>
</gene>
<evidence type="ECO:0000313" key="2">
    <source>
        <dbReference type="Proteomes" id="UP000014680"/>
    </source>
</evidence>
<dbReference type="RefSeq" id="XP_004261717.1">
    <property type="nucleotide sequence ID" value="XM_004261669.1"/>
</dbReference>
<feature type="non-terminal residue" evidence="1">
    <location>
        <position position="1"/>
    </location>
</feature>
<sequence length="92" mass="10171">RRIAQIDTEAMFDAPFVKWVGVKQKNIVGIKKLLSTVSPVPTSGKSAKVYRCNSCGFIMFAIPKKGKERMFSGNGKPYDIFVVVNNAGIDLF</sequence>
<dbReference type="Proteomes" id="UP000014680">
    <property type="component" value="Unassembled WGS sequence"/>
</dbReference>
<dbReference type="EMBL" id="KB206169">
    <property type="protein sequence ID" value="ELP94946.1"/>
    <property type="molecule type" value="Genomic_DNA"/>
</dbReference>
<proteinExistence type="predicted"/>
<reference evidence="1 2" key="1">
    <citation type="submission" date="2012-10" db="EMBL/GenBank/DDBJ databases">
        <authorList>
            <person name="Zafar N."/>
            <person name="Inman J."/>
            <person name="Hall N."/>
            <person name="Lorenzi H."/>
            <person name="Caler E."/>
        </authorList>
    </citation>
    <scope>NUCLEOTIDE SEQUENCE [LARGE SCALE GENOMIC DNA]</scope>
    <source>
        <strain evidence="1 2">IP1</strain>
    </source>
</reference>
<protein>
    <submittedName>
        <fullName evidence="1">Uncharacterized protein</fullName>
    </submittedName>
</protein>
<evidence type="ECO:0000313" key="1">
    <source>
        <dbReference type="EMBL" id="ELP94946.1"/>
    </source>
</evidence>
<dbReference type="GeneID" id="14893943"/>
<dbReference type="VEuPathDB" id="AmoebaDB:EIN_250500"/>
<keyword evidence="2" id="KW-1185">Reference proteome</keyword>
<accession>A0A0A1UEC7</accession>
<dbReference type="AlphaFoldDB" id="A0A0A1UEC7"/>
<dbReference type="KEGG" id="eiv:EIN_250500"/>
<name>A0A0A1UEC7_ENTIV</name>